<keyword evidence="4" id="KW-1133">Transmembrane helix</keyword>
<dbReference type="CDD" id="cd06423">
    <property type="entry name" value="CESA_like"/>
    <property type="match status" value="1"/>
</dbReference>
<evidence type="ECO:0000256" key="3">
    <source>
        <dbReference type="ARBA" id="ARBA00022679"/>
    </source>
</evidence>
<dbReference type="PANTHER" id="PTHR43630:SF1">
    <property type="entry name" value="POLY-BETA-1,6-N-ACETYL-D-GLUCOSAMINE SYNTHASE"/>
    <property type="match status" value="1"/>
</dbReference>
<evidence type="ECO:0000256" key="2">
    <source>
        <dbReference type="ARBA" id="ARBA00022676"/>
    </source>
</evidence>
<dbReference type="EMBL" id="FQ312005">
    <property type="protein sequence ID" value="CBW26417.1"/>
    <property type="molecule type" value="Genomic_DNA"/>
</dbReference>
<keyword evidence="7" id="KW-1185">Reference proteome</keyword>
<dbReference type="PATRIC" id="fig|862908.3.peg.1490"/>
<dbReference type="KEGG" id="bmx:BMS_1565"/>
<evidence type="ECO:0000256" key="1">
    <source>
        <dbReference type="ARBA" id="ARBA00006739"/>
    </source>
</evidence>
<dbReference type="InterPro" id="IPR001173">
    <property type="entry name" value="Glyco_trans_2-like"/>
</dbReference>
<dbReference type="AlphaFoldDB" id="E1X0S9"/>
<comment type="similarity">
    <text evidence="1">Belongs to the glycosyltransferase 2 family.</text>
</comment>
<dbReference type="HOGENOM" id="CLU_023978_4_0_7"/>
<keyword evidence="4" id="KW-0812">Transmembrane</keyword>
<dbReference type="SUPFAM" id="SSF53448">
    <property type="entry name" value="Nucleotide-diphospho-sugar transferases"/>
    <property type="match status" value="1"/>
</dbReference>
<dbReference type="eggNOG" id="COG1215">
    <property type="taxonomic scope" value="Bacteria"/>
</dbReference>
<dbReference type="CAZy" id="GT2">
    <property type="family name" value="Glycosyltransferase Family 2"/>
</dbReference>
<evidence type="ECO:0000313" key="6">
    <source>
        <dbReference type="EMBL" id="CBW26417.1"/>
    </source>
</evidence>
<evidence type="ECO:0000256" key="4">
    <source>
        <dbReference type="SAM" id="Phobius"/>
    </source>
</evidence>
<evidence type="ECO:0000259" key="5">
    <source>
        <dbReference type="Pfam" id="PF00535"/>
    </source>
</evidence>
<dbReference type="Gene3D" id="3.90.550.10">
    <property type="entry name" value="Spore Coat Polysaccharide Biosynthesis Protein SpsA, Chain A"/>
    <property type="match status" value="1"/>
</dbReference>
<feature type="domain" description="Glycosyltransferase 2-like" evidence="5">
    <location>
        <begin position="86"/>
        <end position="230"/>
    </location>
</feature>
<feature type="transmembrane region" description="Helical" evidence="4">
    <location>
        <begin position="395"/>
        <end position="414"/>
    </location>
</feature>
<evidence type="ECO:0000313" key="7">
    <source>
        <dbReference type="Proteomes" id="UP000008963"/>
    </source>
</evidence>
<dbReference type="GO" id="GO:0016757">
    <property type="term" value="F:glycosyltransferase activity"/>
    <property type="evidence" value="ECO:0007669"/>
    <property type="project" value="UniProtKB-KW"/>
</dbReference>
<accession>E1X0S9</accession>
<sequence length="433" mass="49551">MKKSFTSAITIVTITIICSLLVIIFYLNIPDNWQFDNPYANFVAKLMLYYLLFIFVRTFLLLILSFLEVIFYKKSRDIVKYPLVTLIIPAYNEEKVLKKAIESVLEIDYPNLEVLVVDDGSTDDTFFVAKEMEKHSQVRVIHQSNAGKSKALNYGISEALGDYFVCMDADSVLSKNLLIEAIPYFERDENLAAVAGAVQVGNAKNLLTIFQKLEYIIGLNFHKKAQSFLNMVTIVPGPIGVFDRSKVYAIGGYSSDTFAEDSDLSMRLLMEGYNIKYCDKITATTEAPDEINALITQRYRWSRGMVQAIFKGMNLLWDNFSVRGALVITYMFFETILIPLINFSFIMLTLEFALLYNIVDLMGPYFVGLTLLDVALCFYSIIMERQVFSLLILSFLNRLTYGLLLEVIRFFSIFDELLKIPMKWGVLERKGMN</sequence>
<feature type="transmembrane region" description="Helical" evidence="4">
    <location>
        <begin position="47"/>
        <end position="71"/>
    </location>
</feature>
<reference evidence="7" key="1">
    <citation type="journal article" date="2013" name="ISME J.">
        <title>A small predatory core genome in the divergent marine Bacteriovorax marinus SJ and the terrestrial Bdellovibrio bacteriovorus.</title>
        <authorList>
            <person name="Crossman L.C."/>
            <person name="Chen H."/>
            <person name="Cerdeno-Tarraga A.M."/>
            <person name="Brooks K."/>
            <person name="Quail M.A."/>
            <person name="Pineiro S.A."/>
            <person name="Hobley L."/>
            <person name="Sockett R.E."/>
            <person name="Bentley S.D."/>
            <person name="Parkhill J."/>
            <person name="Williams H.N."/>
            <person name="Stine O.C."/>
        </authorList>
    </citation>
    <scope>NUCLEOTIDE SEQUENCE [LARGE SCALE GENOMIC DNA]</scope>
    <source>
        <strain evidence="7">ATCC BAA-682 / DSM 15412 / SJ</strain>
    </source>
</reference>
<dbReference type="Proteomes" id="UP000008963">
    <property type="component" value="Chromosome"/>
</dbReference>
<keyword evidence="2" id="KW-0328">Glycosyltransferase</keyword>
<feature type="transmembrane region" description="Helical" evidence="4">
    <location>
        <begin position="365"/>
        <end position="383"/>
    </location>
</feature>
<dbReference type="RefSeq" id="WP_014244200.1">
    <property type="nucleotide sequence ID" value="NC_016620.1"/>
</dbReference>
<organism evidence="6 7">
    <name type="scientific">Halobacteriovorax marinus (strain ATCC BAA-682 / DSM 15412 / SJ)</name>
    <name type="common">Bacteriovorax marinus</name>
    <dbReference type="NCBI Taxonomy" id="862908"/>
    <lineage>
        <taxon>Bacteria</taxon>
        <taxon>Pseudomonadati</taxon>
        <taxon>Bdellovibrionota</taxon>
        <taxon>Bacteriovoracia</taxon>
        <taxon>Bacteriovoracales</taxon>
        <taxon>Halobacteriovoraceae</taxon>
        <taxon>Halobacteriovorax</taxon>
    </lineage>
</organism>
<dbReference type="InterPro" id="IPR029044">
    <property type="entry name" value="Nucleotide-diphossugar_trans"/>
</dbReference>
<name>E1X0S9_HALMS</name>
<gene>
    <name evidence="6" type="ordered locus">BMS_1565</name>
</gene>
<dbReference type="OrthoDB" id="276604at2"/>
<feature type="transmembrane region" description="Helical" evidence="4">
    <location>
        <begin position="7"/>
        <end position="27"/>
    </location>
</feature>
<dbReference type="Pfam" id="PF00535">
    <property type="entry name" value="Glycos_transf_2"/>
    <property type="match status" value="1"/>
</dbReference>
<dbReference type="STRING" id="862908.BMS_1565"/>
<proteinExistence type="inferred from homology"/>
<protein>
    <submittedName>
        <fullName evidence="6">Bi-functional transferase/deacetylase</fullName>
    </submittedName>
</protein>
<keyword evidence="3 6" id="KW-0808">Transferase</keyword>
<dbReference type="PANTHER" id="PTHR43630">
    <property type="entry name" value="POLY-BETA-1,6-N-ACETYL-D-GLUCOSAMINE SYNTHASE"/>
    <property type="match status" value="1"/>
</dbReference>
<keyword evidence="4" id="KW-0472">Membrane</keyword>